<dbReference type="SUPFAM" id="SSF69572">
    <property type="entry name" value="Activating enzymes of the ubiquitin-like proteins"/>
    <property type="match status" value="1"/>
</dbReference>
<evidence type="ECO:0000256" key="2">
    <source>
        <dbReference type="ARBA" id="ARBA00004718"/>
    </source>
</evidence>
<dbReference type="STRING" id="105696.A0A1Y2LP80"/>
<dbReference type="Proteomes" id="UP000193240">
    <property type="component" value="Unassembled WGS sequence"/>
</dbReference>
<feature type="region of interest" description="Disordered" evidence="7">
    <location>
        <begin position="220"/>
        <end position="246"/>
    </location>
</feature>
<dbReference type="Gene3D" id="3.40.50.720">
    <property type="entry name" value="NAD(P)-binding Rossmann-like Domain"/>
    <property type="match status" value="1"/>
</dbReference>
<evidence type="ECO:0000313" key="9">
    <source>
        <dbReference type="EMBL" id="OSS45530.1"/>
    </source>
</evidence>
<organism evidence="9 10">
    <name type="scientific">Epicoccum nigrum</name>
    <name type="common">Soil fungus</name>
    <name type="synonym">Epicoccum purpurascens</name>
    <dbReference type="NCBI Taxonomy" id="105696"/>
    <lineage>
        <taxon>Eukaryota</taxon>
        <taxon>Fungi</taxon>
        <taxon>Dikarya</taxon>
        <taxon>Ascomycota</taxon>
        <taxon>Pezizomycotina</taxon>
        <taxon>Dothideomycetes</taxon>
        <taxon>Pleosporomycetidae</taxon>
        <taxon>Pleosporales</taxon>
        <taxon>Pleosporineae</taxon>
        <taxon>Didymellaceae</taxon>
        <taxon>Epicoccum</taxon>
    </lineage>
</organism>
<dbReference type="PRINTS" id="PR01849">
    <property type="entry name" value="UBIQUITINACT"/>
</dbReference>
<evidence type="ECO:0000256" key="6">
    <source>
        <dbReference type="ARBA" id="ARBA00044354"/>
    </source>
</evidence>
<gene>
    <name evidence="9" type="ORF">B5807_10203</name>
</gene>
<comment type="subcellular location">
    <subcellularLocation>
        <location evidence="1">Nucleus</location>
    </subcellularLocation>
</comment>
<dbReference type="Pfam" id="PF00899">
    <property type="entry name" value="ThiF"/>
    <property type="match status" value="1"/>
</dbReference>
<reference evidence="9 10" key="1">
    <citation type="journal article" date="2017" name="Genome Announc.">
        <title>Genome sequence of the saprophytic ascomycete Epicoccum nigrum ICMP 19927 strain isolated from New Zealand.</title>
        <authorList>
            <person name="Fokin M."/>
            <person name="Fleetwood D."/>
            <person name="Weir B.S."/>
            <person name="Villas-Boas S.G."/>
        </authorList>
    </citation>
    <scope>NUCLEOTIDE SEQUENCE [LARGE SCALE GENOMIC DNA]</scope>
    <source>
        <strain evidence="9 10">ICMP 19927</strain>
    </source>
</reference>
<keyword evidence="10" id="KW-1185">Reference proteome</keyword>
<name>A0A1Y2LP80_EPING</name>
<dbReference type="InterPro" id="IPR000594">
    <property type="entry name" value="ThiF_NAD_FAD-bd"/>
</dbReference>
<evidence type="ECO:0000313" key="10">
    <source>
        <dbReference type="Proteomes" id="UP000193240"/>
    </source>
</evidence>
<feature type="compositionally biased region" description="Polar residues" evidence="7">
    <location>
        <begin position="1"/>
        <end position="11"/>
    </location>
</feature>
<dbReference type="GO" id="GO:0005737">
    <property type="term" value="C:cytoplasm"/>
    <property type="evidence" value="ECO:0007669"/>
    <property type="project" value="TreeGrafter"/>
</dbReference>
<accession>A0A1Y2LP80</accession>
<keyword evidence="5" id="KW-0539">Nucleus</keyword>
<dbReference type="CDD" id="cd01492">
    <property type="entry name" value="Aos1_SUMO"/>
    <property type="match status" value="1"/>
</dbReference>
<sequence>MTDLTAPSNHNAGDAAALNGTGTGTSTFPADDAAGQTVAAMAESEKISADEIALYDRQIRLWGVKAQEKIRTANILLVSIRALANEIAKNLVLAGIGSITLADHENVSEDDLGAQFFISDADVGKNRAEAAAPQVRKLNPRVKVNTYTSPITIETEATFYSQFDVIIATDLDFNSTNTLNLCARLANRPFYAGASHGLYGYIFADLIQHKYVVERDLGNKTTQVGPESSTRSILETSSKKENGKSVETVTKQEIYSPIMAIKDSPLPPELANNQRRLRKVHPLLTCVRALWEYQFQAHGVLPSHDPQQLQLFTMMATDKHKLHMLPSSTLTAEFLRSFLQNLGSEIAPVTAFLGGQLAQDVINVLGQREQPIQNLLLFDGEECAGPVYALHPIFADNPIAALPSIPMPVEAIAIDD</sequence>
<comment type="similarity">
    <text evidence="3">Belongs to the ubiquitin-activating E1 family.</text>
</comment>
<dbReference type="GO" id="GO:0031510">
    <property type="term" value="C:SUMO activating enzyme complex"/>
    <property type="evidence" value="ECO:0007669"/>
    <property type="project" value="TreeGrafter"/>
</dbReference>
<dbReference type="PANTHER" id="PTHR10953:SF162">
    <property type="entry name" value="SUMO-ACTIVATING ENZYME SUBUNIT 1"/>
    <property type="match status" value="1"/>
</dbReference>
<dbReference type="EMBL" id="KZ107854">
    <property type="protein sequence ID" value="OSS45530.1"/>
    <property type="molecule type" value="Genomic_DNA"/>
</dbReference>
<dbReference type="InParanoid" id="A0A1Y2LP80"/>
<evidence type="ECO:0000256" key="3">
    <source>
        <dbReference type="ARBA" id="ARBA00005673"/>
    </source>
</evidence>
<dbReference type="GO" id="GO:0016925">
    <property type="term" value="P:protein sumoylation"/>
    <property type="evidence" value="ECO:0007669"/>
    <property type="project" value="TreeGrafter"/>
</dbReference>
<dbReference type="InterPro" id="IPR035985">
    <property type="entry name" value="Ubiquitin-activating_enz"/>
</dbReference>
<dbReference type="FunCoup" id="A0A1Y2LP80">
    <property type="interactions" value="1156"/>
</dbReference>
<dbReference type="OMA" id="EFFGQFD"/>
<dbReference type="InterPro" id="IPR000011">
    <property type="entry name" value="UBQ/SUMO-activ_enz_E1-like"/>
</dbReference>
<dbReference type="AlphaFoldDB" id="A0A1Y2LP80"/>
<keyword evidence="4" id="KW-0833">Ubl conjugation pathway</keyword>
<protein>
    <recommendedName>
        <fullName evidence="6">Ubiquitin-like 1-activating enzyme E1A</fullName>
    </recommendedName>
</protein>
<evidence type="ECO:0000256" key="1">
    <source>
        <dbReference type="ARBA" id="ARBA00004123"/>
    </source>
</evidence>
<feature type="compositionally biased region" description="Polar residues" evidence="7">
    <location>
        <begin position="220"/>
        <end position="236"/>
    </location>
</feature>
<proteinExistence type="inferred from homology"/>
<evidence type="ECO:0000256" key="5">
    <source>
        <dbReference type="ARBA" id="ARBA00023242"/>
    </source>
</evidence>
<evidence type="ECO:0000256" key="7">
    <source>
        <dbReference type="SAM" id="MobiDB-lite"/>
    </source>
</evidence>
<dbReference type="GO" id="GO:0019948">
    <property type="term" value="F:SUMO activating enzyme activity"/>
    <property type="evidence" value="ECO:0007669"/>
    <property type="project" value="TreeGrafter"/>
</dbReference>
<evidence type="ECO:0000259" key="8">
    <source>
        <dbReference type="Pfam" id="PF00899"/>
    </source>
</evidence>
<comment type="pathway">
    <text evidence="2">Protein modification; protein sumoylation.</text>
</comment>
<feature type="region of interest" description="Disordered" evidence="7">
    <location>
        <begin position="1"/>
        <end position="30"/>
    </location>
</feature>
<dbReference type="InterPro" id="IPR045886">
    <property type="entry name" value="ThiF/MoeB/HesA"/>
</dbReference>
<feature type="domain" description="THIF-type NAD/FAD binding fold" evidence="8">
    <location>
        <begin position="55"/>
        <end position="381"/>
    </location>
</feature>
<evidence type="ECO:0000256" key="4">
    <source>
        <dbReference type="ARBA" id="ARBA00022786"/>
    </source>
</evidence>
<dbReference type="PANTHER" id="PTHR10953">
    <property type="entry name" value="UBIQUITIN-ACTIVATING ENZYME E1"/>
    <property type="match status" value="1"/>
</dbReference>